<proteinExistence type="inferred from homology"/>
<dbReference type="EMBL" id="CP013355">
    <property type="protein sequence ID" value="AMC11037.1"/>
    <property type="molecule type" value="Genomic_DNA"/>
</dbReference>
<dbReference type="PRINTS" id="PR00445">
    <property type="entry name" value="HUPFHYPC"/>
</dbReference>
<dbReference type="SUPFAM" id="SSF159127">
    <property type="entry name" value="HupF/HypC-like"/>
    <property type="match status" value="1"/>
</dbReference>
<accession>A0A109RPS3</accession>
<evidence type="ECO:0008006" key="4">
    <source>
        <dbReference type="Google" id="ProtNLM"/>
    </source>
</evidence>
<dbReference type="Proteomes" id="UP000059672">
    <property type="component" value="Chromosome"/>
</dbReference>
<evidence type="ECO:0000313" key="2">
    <source>
        <dbReference type="EMBL" id="AMC11037.1"/>
    </source>
</evidence>
<dbReference type="PATRIC" id="fig|1622118.3.peg.1475"/>
<keyword evidence="3" id="KW-1185">Reference proteome</keyword>
<dbReference type="NCBIfam" id="TIGR00074">
    <property type="entry name" value="hypC_hupF"/>
    <property type="match status" value="1"/>
</dbReference>
<dbReference type="AlphaFoldDB" id="A0A109RPS3"/>
<dbReference type="InterPro" id="IPR001109">
    <property type="entry name" value="Hydrogenase_HupF/HypC"/>
</dbReference>
<dbReference type="GO" id="GO:1902670">
    <property type="term" value="F:carbon dioxide binding"/>
    <property type="evidence" value="ECO:0007669"/>
    <property type="project" value="TreeGrafter"/>
</dbReference>
<sequence>MCLSIPGKLIEITNELDEVFRLGKVSFDGIIKDVSLTLVPEAKVGDYVMVHVGAAISVIDEEEAKKTFDILMQLDELKDLDIPEDIKNRNSN</sequence>
<name>A0A109RPS3_9FLAO</name>
<dbReference type="PANTHER" id="PTHR35177:SF2">
    <property type="entry name" value="HYDROGENASE MATURATION FACTOR HYBG"/>
    <property type="match status" value="1"/>
</dbReference>
<dbReference type="KEGG" id="lut:Lupro_07150"/>
<dbReference type="GO" id="GO:0005506">
    <property type="term" value="F:iron ion binding"/>
    <property type="evidence" value="ECO:0007669"/>
    <property type="project" value="TreeGrafter"/>
</dbReference>
<reference evidence="3" key="1">
    <citation type="submission" date="2015-12" db="EMBL/GenBank/DDBJ databases">
        <title>Complete genome sequence of Lutibacter profundus strain LP1.</title>
        <authorList>
            <person name="Wissuwa J."/>
            <person name="Le Moine Bauer S."/>
            <person name="Stokke R."/>
            <person name="Dahle H."/>
            <person name="Steen I.H."/>
        </authorList>
    </citation>
    <scope>NUCLEOTIDE SEQUENCE [LARGE SCALE GENOMIC DNA]</scope>
    <source>
        <strain evidence="3">LP1</strain>
    </source>
</reference>
<comment type="similarity">
    <text evidence="1">Belongs to the HupF/HypC family.</text>
</comment>
<organism evidence="2 3">
    <name type="scientific">Lutibacter profundi</name>
    <dbReference type="NCBI Taxonomy" id="1622118"/>
    <lineage>
        <taxon>Bacteria</taxon>
        <taxon>Pseudomonadati</taxon>
        <taxon>Bacteroidota</taxon>
        <taxon>Flavobacteriia</taxon>
        <taxon>Flavobacteriales</taxon>
        <taxon>Flavobacteriaceae</taxon>
        <taxon>Lutibacter</taxon>
    </lineage>
</organism>
<dbReference type="PANTHER" id="PTHR35177">
    <property type="entry name" value="HYDROGENASE MATURATION FACTOR HYBG"/>
    <property type="match status" value="1"/>
</dbReference>
<evidence type="ECO:0000313" key="3">
    <source>
        <dbReference type="Proteomes" id="UP000059672"/>
    </source>
</evidence>
<dbReference type="Gene3D" id="2.30.30.140">
    <property type="match status" value="1"/>
</dbReference>
<dbReference type="RefSeq" id="WP_068207963.1">
    <property type="nucleotide sequence ID" value="NZ_CP013355.1"/>
</dbReference>
<evidence type="ECO:0000256" key="1">
    <source>
        <dbReference type="ARBA" id="ARBA00006018"/>
    </source>
</evidence>
<protein>
    <recommendedName>
        <fullName evidence="4">Hydrogenase assembly protein HypC</fullName>
    </recommendedName>
</protein>
<dbReference type="GO" id="GO:0051604">
    <property type="term" value="P:protein maturation"/>
    <property type="evidence" value="ECO:0007669"/>
    <property type="project" value="TreeGrafter"/>
</dbReference>
<dbReference type="FunFam" id="2.30.30.140:FF:000022">
    <property type="entry name" value="Hydrogenase assembly chaperone HybG"/>
    <property type="match status" value="1"/>
</dbReference>
<gene>
    <name evidence="2" type="ORF">Lupro_07150</name>
</gene>
<dbReference type="Pfam" id="PF01455">
    <property type="entry name" value="HupF_HypC"/>
    <property type="match status" value="1"/>
</dbReference>
<dbReference type="OrthoDB" id="9806017at2"/>
<reference evidence="2 3" key="2">
    <citation type="journal article" date="2016" name="Int. J. Syst. Evol. Microbiol.">
        <title>Lutibacter profundi sp. nov., isolated from a deep-sea hydrothermal system on the Arctic Mid-Ocean Ridge and emended description of the genus Lutibacter.</title>
        <authorList>
            <person name="Le Moine Bauer S."/>
            <person name="Roalkvam I."/>
            <person name="Steen I.H."/>
            <person name="Dahle H."/>
        </authorList>
    </citation>
    <scope>NUCLEOTIDE SEQUENCE [LARGE SCALE GENOMIC DNA]</scope>
    <source>
        <strain evidence="2 3">LP1</strain>
    </source>
</reference>
<dbReference type="STRING" id="1622118.Lupro_07150"/>